<dbReference type="InterPro" id="IPR014646">
    <property type="entry name" value="Rfa2/RPA32"/>
</dbReference>
<dbReference type="InterPro" id="IPR014892">
    <property type="entry name" value="RPA_C"/>
</dbReference>
<keyword evidence="3" id="KW-0235">DNA replication</keyword>
<dbReference type="PIRSF" id="PIRSF036949">
    <property type="entry name" value="RPA32"/>
    <property type="match status" value="1"/>
</dbReference>
<dbReference type="FunFam" id="1.10.10.10:FF:000168">
    <property type="entry name" value="Replication protein A 32 kDa subunit"/>
    <property type="match status" value="1"/>
</dbReference>
<evidence type="ECO:0000256" key="2">
    <source>
        <dbReference type="ARBA" id="ARBA00007815"/>
    </source>
</evidence>
<dbReference type="GO" id="GO:0000781">
    <property type="term" value="C:chromosome, telomeric region"/>
    <property type="evidence" value="ECO:0000318"/>
    <property type="project" value="GO_Central"/>
</dbReference>
<evidence type="ECO:0000313" key="11">
    <source>
        <dbReference type="Proteomes" id="UP000813463"/>
    </source>
</evidence>
<evidence type="ECO:0000256" key="6">
    <source>
        <dbReference type="ARBA" id="ARBA00023172"/>
    </source>
</evidence>
<keyword evidence="11" id="KW-1185">Reference proteome</keyword>
<evidence type="ECO:0000256" key="8">
    <source>
        <dbReference type="ARBA" id="ARBA00023242"/>
    </source>
</evidence>
<dbReference type="SUPFAM" id="SSF50249">
    <property type="entry name" value="Nucleic acid-binding proteins"/>
    <property type="match status" value="1"/>
</dbReference>
<keyword evidence="4" id="KW-0227">DNA damage</keyword>
<proteinExistence type="inferred from homology"/>
<dbReference type="InterPro" id="IPR040260">
    <property type="entry name" value="RFA2-like"/>
</dbReference>
<dbReference type="InterPro" id="IPR036390">
    <property type="entry name" value="WH_DNA-bd_sf"/>
</dbReference>
<dbReference type="Proteomes" id="UP000813463">
    <property type="component" value="Chromosome 2"/>
</dbReference>
<dbReference type="FunFam" id="2.40.50.140:FF:000184">
    <property type="entry name" value="replication protein A 32 kDa subunit A-like"/>
    <property type="match status" value="1"/>
</dbReference>
<dbReference type="GO" id="GO:0006289">
    <property type="term" value="P:nucleotide-excision repair"/>
    <property type="evidence" value="ECO:0000318"/>
    <property type="project" value="GO_Central"/>
</dbReference>
<feature type="domain" description="Replication protein A C-terminal" evidence="10">
    <location>
        <begin position="164"/>
        <end position="265"/>
    </location>
</feature>
<dbReference type="GO" id="GO:0006260">
    <property type="term" value="P:DNA replication"/>
    <property type="evidence" value="ECO:0000318"/>
    <property type="project" value="GO_Central"/>
</dbReference>
<dbReference type="InterPro" id="IPR012340">
    <property type="entry name" value="NA-bd_OB-fold"/>
</dbReference>
<comment type="similarity">
    <text evidence="2">Belongs to the replication factor A protein 2 family.</text>
</comment>
<dbReference type="Gene3D" id="1.10.10.10">
    <property type="entry name" value="Winged helix-like DNA-binding domain superfamily/Winged helix DNA-binding domain"/>
    <property type="match status" value="1"/>
</dbReference>
<comment type="function">
    <text evidence="9">Component of the replication protein A complex (RPA) required for DNA recombination, repair and replication. The activity of RPA is mediated by single-stranded DNA binding and protein interactions. Required fo cell division in meristems. Involved in the maintenance of transcriptional epigenetic gene silencing (TGS) at specific loci (including some transposons) by regulating histone H3 acetylation, 'Lys-4' and 'Lys-9' methylation.</text>
</comment>
<dbReference type="CDD" id="cd04478">
    <property type="entry name" value="RPA2_DBD_D"/>
    <property type="match status" value="1"/>
</dbReference>
<protein>
    <submittedName>
        <fullName evidence="12">Replication protein A 32 kDa subunit B</fullName>
    </submittedName>
</protein>
<dbReference type="GeneID" id="110789030"/>
<dbReference type="GO" id="GO:0000724">
    <property type="term" value="P:double-strand break repair via homologous recombination"/>
    <property type="evidence" value="ECO:0000318"/>
    <property type="project" value="GO_Central"/>
</dbReference>
<comment type="subcellular location">
    <subcellularLocation>
        <location evidence="1">Nucleus</location>
    </subcellularLocation>
</comment>
<dbReference type="Gene3D" id="2.40.50.140">
    <property type="entry name" value="Nucleic acid-binding proteins"/>
    <property type="match status" value="1"/>
</dbReference>
<dbReference type="GO" id="GO:0035861">
    <property type="term" value="C:site of double-strand break"/>
    <property type="evidence" value="ECO:0000318"/>
    <property type="project" value="GO_Central"/>
</dbReference>
<name>A0A9R0JW88_SPIOL</name>
<dbReference type="OrthoDB" id="25571at2759"/>
<evidence type="ECO:0000313" key="12">
    <source>
        <dbReference type="RefSeq" id="XP_021849369.1"/>
    </source>
</evidence>
<accession>A0A9R0JW88</accession>
<dbReference type="InterPro" id="IPR036388">
    <property type="entry name" value="WH-like_DNA-bd_sf"/>
</dbReference>
<dbReference type="Pfam" id="PF08784">
    <property type="entry name" value="RPA_C"/>
    <property type="match status" value="1"/>
</dbReference>
<dbReference type="AlphaFoldDB" id="A0A9R0JW88"/>
<evidence type="ECO:0000256" key="1">
    <source>
        <dbReference type="ARBA" id="ARBA00004123"/>
    </source>
</evidence>
<reference evidence="11" key="1">
    <citation type="journal article" date="2021" name="Nat. Commun.">
        <title>Genomic analyses provide insights into spinach domestication and the genetic basis of agronomic traits.</title>
        <authorList>
            <person name="Cai X."/>
            <person name="Sun X."/>
            <person name="Xu C."/>
            <person name="Sun H."/>
            <person name="Wang X."/>
            <person name="Ge C."/>
            <person name="Zhang Z."/>
            <person name="Wang Q."/>
            <person name="Fei Z."/>
            <person name="Jiao C."/>
            <person name="Wang Q."/>
        </authorList>
    </citation>
    <scope>NUCLEOTIDE SEQUENCE [LARGE SCALE GENOMIC DNA]</scope>
    <source>
        <strain evidence="11">cv. Varoflay</strain>
    </source>
</reference>
<evidence type="ECO:0000256" key="7">
    <source>
        <dbReference type="ARBA" id="ARBA00023204"/>
    </source>
</evidence>
<evidence type="ECO:0000256" key="4">
    <source>
        <dbReference type="ARBA" id="ARBA00022763"/>
    </source>
</evidence>
<evidence type="ECO:0000256" key="5">
    <source>
        <dbReference type="ARBA" id="ARBA00023125"/>
    </source>
</evidence>
<sequence length="274" mass="30328">MFNSQFDGNAAFSGGGFMPSQATQSADPSYSTAKNRDAQALVPLTVKQMNEAVSASNESGTFLVDGVDVSNVTLVGLVFNKTERVTDVGFVLDDGTGRIDVHRWVNEPHDSNELSKIMDGMYVRIYASLKGFHGKKQLTAFSVRPLTDFNEVTFHYLECMYVHVYCTKLQPANVSTDAQMISSVNGTPFRGHQGIQQNQFPGQFDELRGVDQMVMEYLQQPANLAKTVGVNVNEIAQRLSIPLDKIMTSVKHLEEEGFAYSTLDEYHYKSTANA</sequence>
<evidence type="ECO:0000256" key="9">
    <source>
        <dbReference type="ARBA" id="ARBA00057177"/>
    </source>
</evidence>
<dbReference type="GO" id="GO:0005662">
    <property type="term" value="C:DNA replication factor A complex"/>
    <property type="evidence" value="ECO:0000318"/>
    <property type="project" value="GO_Central"/>
</dbReference>
<dbReference type="KEGG" id="soe:110789030"/>
<dbReference type="PANTHER" id="PTHR13989">
    <property type="entry name" value="REPLICATION PROTEIN A-RELATED"/>
    <property type="match status" value="1"/>
</dbReference>
<dbReference type="RefSeq" id="XP_021849369.1">
    <property type="nucleotide sequence ID" value="XM_021993677.2"/>
</dbReference>
<keyword evidence="7" id="KW-0234">DNA repair</keyword>
<dbReference type="SUPFAM" id="SSF46785">
    <property type="entry name" value="Winged helix' DNA-binding domain"/>
    <property type="match status" value="1"/>
</dbReference>
<gene>
    <name evidence="12" type="primary">LOC110789030</name>
</gene>
<dbReference type="PANTHER" id="PTHR13989:SF16">
    <property type="entry name" value="REPLICATION PROTEIN A2"/>
    <property type="match status" value="1"/>
</dbReference>
<organism evidence="11 12">
    <name type="scientific">Spinacia oleracea</name>
    <name type="common">Spinach</name>
    <dbReference type="NCBI Taxonomy" id="3562"/>
    <lineage>
        <taxon>Eukaryota</taxon>
        <taxon>Viridiplantae</taxon>
        <taxon>Streptophyta</taxon>
        <taxon>Embryophyta</taxon>
        <taxon>Tracheophyta</taxon>
        <taxon>Spermatophyta</taxon>
        <taxon>Magnoliopsida</taxon>
        <taxon>eudicotyledons</taxon>
        <taxon>Gunneridae</taxon>
        <taxon>Pentapetalae</taxon>
        <taxon>Caryophyllales</taxon>
        <taxon>Chenopodiaceae</taxon>
        <taxon>Chenopodioideae</taxon>
        <taxon>Anserineae</taxon>
        <taxon>Spinacia</taxon>
    </lineage>
</organism>
<evidence type="ECO:0000256" key="3">
    <source>
        <dbReference type="ARBA" id="ARBA00022705"/>
    </source>
</evidence>
<reference evidence="12" key="2">
    <citation type="submission" date="2025-08" db="UniProtKB">
        <authorList>
            <consortium name="RefSeq"/>
        </authorList>
    </citation>
    <scope>IDENTIFICATION</scope>
    <source>
        <tissue evidence="12">Leaf</tissue>
    </source>
</reference>
<keyword evidence="8" id="KW-0539">Nucleus</keyword>
<keyword evidence="6" id="KW-0233">DNA recombination</keyword>
<dbReference type="GO" id="GO:0042162">
    <property type="term" value="F:telomeric DNA binding"/>
    <property type="evidence" value="ECO:0000318"/>
    <property type="project" value="GO_Central"/>
</dbReference>
<dbReference type="GO" id="GO:0003697">
    <property type="term" value="F:single-stranded DNA binding"/>
    <property type="evidence" value="ECO:0000318"/>
    <property type="project" value="GO_Central"/>
</dbReference>
<keyword evidence="5" id="KW-0238">DNA-binding</keyword>
<evidence type="ECO:0000259" key="10">
    <source>
        <dbReference type="Pfam" id="PF08784"/>
    </source>
</evidence>